<dbReference type="AlphaFoldDB" id="A0A9D1LD69"/>
<protein>
    <recommendedName>
        <fullName evidence="3">biotin--[biotin carboxyl-carrier protein] ligase</fullName>
        <ecNumber evidence="3">6.3.4.15</ecNumber>
    </recommendedName>
</protein>
<accession>A0A9D1LD69</accession>
<dbReference type="GO" id="GO:0016740">
    <property type="term" value="F:transferase activity"/>
    <property type="evidence" value="ECO:0007669"/>
    <property type="project" value="UniProtKB-ARBA"/>
</dbReference>
<evidence type="ECO:0000259" key="4">
    <source>
        <dbReference type="PROSITE" id="PS51733"/>
    </source>
</evidence>
<keyword evidence="2" id="KW-0092">Biotin</keyword>
<dbReference type="Proteomes" id="UP000824071">
    <property type="component" value="Unassembled WGS sequence"/>
</dbReference>
<dbReference type="CDD" id="cd16442">
    <property type="entry name" value="BPL"/>
    <property type="match status" value="1"/>
</dbReference>
<evidence type="ECO:0000313" key="5">
    <source>
        <dbReference type="EMBL" id="HIU36283.1"/>
    </source>
</evidence>
<dbReference type="InterPro" id="IPR003142">
    <property type="entry name" value="BPL_C"/>
</dbReference>
<dbReference type="Gene3D" id="3.30.930.10">
    <property type="entry name" value="Bira Bifunctional Protein, Domain 2"/>
    <property type="match status" value="1"/>
</dbReference>
<dbReference type="SUPFAM" id="SSF55681">
    <property type="entry name" value="Class II aaRS and biotin synthetases"/>
    <property type="match status" value="1"/>
</dbReference>
<proteinExistence type="predicted"/>
<dbReference type="PANTHER" id="PTHR12835">
    <property type="entry name" value="BIOTIN PROTEIN LIGASE"/>
    <property type="match status" value="1"/>
</dbReference>
<dbReference type="Pfam" id="PF03099">
    <property type="entry name" value="BPL_LplA_LipB"/>
    <property type="match status" value="1"/>
</dbReference>
<dbReference type="GO" id="GO:0009249">
    <property type="term" value="P:protein lipoylation"/>
    <property type="evidence" value="ECO:0007669"/>
    <property type="project" value="UniProtKB-ARBA"/>
</dbReference>
<feature type="domain" description="BPL/LPL catalytic" evidence="4">
    <location>
        <begin position="8"/>
        <end position="197"/>
    </location>
</feature>
<name>A0A9D1LD69_9FIRM</name>
<dbReference type="Gene3D" id="2.30.30.100">
    <property type="match status" value="1"/>
</dbReference>
<dbReference type="Pfam" id="PF02237">
    <property type="entry name" value="BPL_C"/>
    <property type="match status" value="1"/>
</dbReference>
<keyword evidence="1 5" id="KW-0436">Ligase</keyword>
<reference evidence="5" key="2">
    <citation type="journal article" date="2021" name="PeerJ">
        <title>Extensive microbial diversity within the chicken gut microbiome revealed by metagenomics and culture.</title>
        <authorList>
            <person name="Gilroy R."/>
            <person name="Ravi A."/>
            <person name="Getino M."/>
            <person name="Pursley I."/>
            <person name="Horton D.L."/>
            <person name="Alikhan N.F."/>
            <person name="Baker D."/>
            <person name="Gharbi K."/>
            <person name="Hall N."/>
            <person name="Watson M."/>
            <person name="Adriaenssens E.M."/>
            <person name="Foster-Nyarko E."/>
            <person name="Jarju S."/>
            <person name="Secka A."/>
            <person name="Antonio M."/>
            <person name="Oren A."/>
            <person name="Chaudhuri R.R."/>
            <person name="La Ragione R."/>
            <person name="Hildebrand F."/>
            <person name="Pallen M.J."/>
        </authorList>
    </citation>
    <scope>NUCLEOTIDE SEQUENCE</scope>
    <source>
        <strain evidence="5">ChiGjej1B1-19959</strain>
    </source>
</reference>
<comment type="caution">
    <text evidence="5">The sequence shown here is derived from an EMBL/GenBank/DDBJ whole genome shotgun (WGS) entry which is preliminary data.</text>
</comment>
<gene>
    <name evidence="5" type="ORF">IAC53_06760</name>
</gene>
<dbReference type="GO" id="GO:0004077">
    <property type="term" value="F:biotin--[biotin carboxyl-carrier protein] ligase activity"/>
    <property type="evidence" value="ECO:0007669"/>
    <property type="project" value="UniProtKB-EC"/>
</dbReference>
<dbReference type="InterPro" id="IPR004143">
    <property type="entry name" value="BPL_LPL_catalytic"/>
</dbReference>
<evidence type="ECO:0000256" key="3">
    <source>
        <dbReference type="ARBA" id="ARBA00024227"/>
    </source>
</evidence>
<evidence type="ECO:0000256" key="1">
    <source>
        <dbReference type="ARBA" id="ARBA00022598"/>
    </source>
</evidence>
<evidence type="ECO:0000256" key="2">
    <source>
        <dbReference type="ARBA" id="ARBA00023267"/>
    </source>
</evidence>
<dbReference type="InterPro" id="IPR045864">
    <property type="entry name" value="aa-tRNA-synth_II/BPL/LPL"/>
</dbReference>
<organism evidence="5 6">
    <name type="scientific">Candidatus Fimenecus excrementigallinarum</name>
    <dbReference type="NCBI Taxonomy" id="2840816"/>
    <lineage>
        <taxon>Bacteria</taxon>
        <taxon>Bacillati</taxon>
        <taxon>Bacillota</taxon>
        <taxon>Clostridia</taxon>
        <taxon>Candidatus Fimenecus</taxon>
    </lineage>
</organism>
<dbReference type="EMBL" id="DVMW01000038">
    <property type="protein sequence ID" value="HIU36283.1"/>
    <property type="molecule type" value="Genomic_DNA"/>
</dbReference>
<dbReference type="PANTHER" id="PTHR12835:SF5">
    <property type="entry name" value="BIOTIN--PROTEIN LIGASE"/>
    <property type="match status" value="1"/>
</dbReference>
<dbReference type="InterPro" id="IPR004408">
    <property type="entry name" value="Biotin_CoA_COase_ligase"/>
</dbReference>
<evidence type="ECO:0000313" key="6">
    <source>
        <dbReference type="Proteomes" id="UP000824071"/>
    </source>
</evidence>
<sequence length="263" mass="28723">MVRELTEKNLIYQIRQYRLKRRVHYFPEVDSTNTAAKALCETGKGAGALVVANTQTAGRGRLGRSFVSPPDTGLYLSAVYTLSGAEKNLDLLSSLVGLAVRDTLYNMFNVQTQLKWPNDVLLEGRKLCGCLCEIVNEQGRPKYVVAGVGLNLSRGAFPDDVDGIAAVLDEHFEGEVDRNELCVELVHNMDRYILRSGALLEDSKEVVDRLKACSATLGQTVRVQTPDGDYDARAVDIAPNGALVVSTAEGEKLVTAGEIIHIR</sequence>
<dbReference type="PROSITE" id="PS51733">
    <property type="entry name" value="BPL_LPL_CATALYTIC"/>
    <property type="match status" value="1"/>
</dbReference>
<dbReference type="EC" id="6.3.4.15" evidence="3"/>
<dbReference type="GO" id="GO:0005737">
    <property type="term" value="C:cytoplasm"/>
    <property type="evidence" value="ECO:0007669"/>
    <property type="project" value="TreeGrafter"/>
</dbReference>
<reference evidence="5" key="1">
    <citation type="submission" date="2020-10" db="EMBL/GenBank/DDBJ databases">
        <authorList>
            <person name="Gilroy R."/>
        </authorList>
    </citation>
    <scope>NUCLEOTIDE SEQUENCE</scope>
    <source>
        <strain evidence="5">ChiGjej1B1-19959</strain>
    </source>
</reference>
<dbReference type="NCBIfam" id="TIGR00121">
    <property type="entry name" value="birA_ligase"/>
    <property type="match status" value="1"/>
</dbReference>